<evidence type="ECO:0000313" key="2">
    <source>
        <dbReference type="Proteomes" id="UP001596997"/>
    </source>
</evidence>
<gene>
    <name evidence="1" type="ORF">ACFQ1O_13750</name>
</gene>
<dbReference type="EMBL" id="JBHTJM010000010">
    <property type="protein sequence ID" value="MFD0965076.1"/>
    <property type="molecule type" value="Genomic_DNA"/>
</dbReference>
<name>A0ABW3I5D3_9FLAO</name>
<dbReference type="Proteomes" id="UP001596997">
    <property type="component" value="Unassembled WGS sequence"/>
</dbReference>
<dbReference type="RefSeq" id="WP_377716869.1">
    <property type="nucleotide sequence ID" value="NZ_JBHTJM010000010.1"/>
</dbReference>
<organism evidence="1 2">
    <name type="scientific">Pseudofulvibacter geojedonensis</name>
    <dbReference type="NCBI Taxonomy" id="1123758"/>
    <lineage>
        <taxon>Bacteria</taxon>
        <taxon>Pseudomonadati</taxon>
        <taxon>Bacteroidota</taxon>
        <taxon>Flavobacteriia</taxon>
        <taxon>Flavobacteriales</taxon>
        <taxon>Flavobacteriaceae</taxon>
        <taxon>Pseudofulvibacter</taxon>
    </lineage>
</organism>
<accession>A0ABW3I5D3</accession>
<comment type="caution">
    <text evidence="1">The sequence shown here is derived from an EMBL/GenBank/DDBJ whole genome shotgun (WGS) entry which is preliminary data.</text>
</comment>
<sequence length="151" mass="17359">MKKLLSPRDSKQLFCCLLFLLVLFGSYKGIAQSNTYSDAFIENCIREVYKNKADEFVFNSNSKRLSVIKDLFNNRFKIDTYKQAYESKGLTKLSSVGLVNKYNSGLARDASFNPSTFNPLKYQLDIFPSNTVMYKVDNSNYVIIIKPSRNK</sequence>
<proteinExistence type="predicted"/>
<reference evidence="2" key="1">
    <citation type="journal article" date="2019" name="Int. J. Syst. Evol. Microbiol.">
        <title>The Global Catalogue of Microorganisms (GCM) 10K type strain sequencing project: providing services to taxonomists for standard genome sequencing and annotation.</title>
        <authorList>
            <consortium name="The Broad Institute Genomics Platform"/>
            <consortium name="The Broad Institute Genome Sequencing Center for Infectious Disease"/>
            <person name="Wu L."/>
            <person name="Ma J."/>
        </authorList>
    </citation>
    <scope>NUCLEOTIDE SEQUENCE [LARGE SCALE GENOMIC DNA]</scope>
    <source>
        <strain evidence="2">CCUG 62114</strain>
    </source>
</reference>
<evidence type="ECO:0000313" key="1">
    <source>
        <dbReference type="EMBL" id="MFD0965076.1"/>
    </source>
</evidence>
<protein>
    <submittedName>
        <fullName evidence="1">Uncharacterized protein</fullName>
    </submittedName>
</protein>
<keyword evidence="2" id="KW-1185">Reference proteome</keyword>